<evidence type="ECO:0000256" key="1">
    <source>
        <dbReference type="SAM" id="Coils"/>
    </source>
</evidence>
<name>Q4SEG5_TETNG</name>
<dbReference type="EMBL" id="CAAE01014621">
    <property type="protein sequence ID" value="CAG00967.1"/>
    <property type="molecule type" value="Genomic_DNA"/>
</dbReference>
<dbReference type="AlphaFoldDB" id="Q4SEG5"/>
<comment type="caution">
    <text evidence="2">The sequence shown here is derived from an EMBL/GenBank/DDBJ whole genome shotgun (WGS) entry which is preliminary data.</text>
</comment>
<sequence length="131" mass="15673">MTKFGRLVDLEALQTLSGNRKLEELRQRKILKEIDQDKELKEWDARVREERQALLEVIERNTELLQSSSRLIEEKRQLNEQIRGRQTETDWQKCVDEAEIQRLQNLVETHSKQIKALKKEIHHLYSAPQET</sequence>
<dbReference type="OrthoDB" id="1935234at2759"/>
<reference evidence="2" key="2">
    <citation type="submission" date="2004-02" db="EMBL/GenBank/DDBJ databases">
        <authorList>
            <consortium name="Genoscope"/>
            <consortium name="Whitehead Institute Centre for Genome Research"/>
        </authorList>
    </citation>
    <scope>NUCLEOTIDE SEQUENCE</scope>
</reference>
<dbReference type="KEGG" id="tng:GSTEN00019571G001"/>
<proteinExistence type="predicted"/>
<accession>Q4SEG5</accession>
<feature type="coiled-coil region" evidence="1">
    <location>
        <begin position="61"/>
        <end position="120"/>
    </location>
</feature>
<evidence type="ECO:0000313" key="2">
    <source>
        <dbReference type="EMBL" id="CAG00967.1"/>
    </source>
</evidence>
<dbReference type="HOGENOM" id="CLU_000928_1_0_1"/>
<gene>
    <name evidence="2" type="ORF">GSTENG00019571001</name>
</gene>
<organism evidence="2">
    <name type="scientific">Tetraodon nigroviridis</name>
    <name type="common">Spotted green pufferfish</name>
    <name type="synonym">Chelonodon nigroviridis</name>
    <dbReference type="NCBI Taxonomy" id="99883"/>
    <lineage>
        <taxon>Eukaryota</taxon>
        <taxon>Metazoa</taxon>
        <taxon>Chordata</taxon>
        <taxon>Craniata</taxon>
        <taxon>Vertebrata</taxon>
        <taxon>Euteleostomi</taxon>
        <taxon>Actinopterygii</taxon>
        <taxon>Neopterygii</taxon>
        <taxon>Teleostei</taxon>
        <taxon>Neoteleostei</taxon>
        <taxon>Acanthomorphata</taxon>
        <taxon>Eupercaria</taxon>
        <taxon>Tetraodontiformes</taxon>
        <taxon>Tetradontoidea</taxon>
        <taxon>Tetraodontidae</taxon>
        <taxon>Tetraodon</taxon>
    </lineage>
</organism>
<protein>
    <submittedName>
        <fullName evidence="2">(spotted green pufferfish) hypothetical protein</fullName>
    </submittedName>
</protein>
<keyword evidence="1" id="KW-0175">Coiled coil</keyword>
<reference evidence="2" key="1">
    <citation type="journal article" date="2004" name="Nature">
        <title>Genome duplication in the teleost fish Tetraodon nigroviridis reveals the early vertebrate proto-karyotype.</title>
        <authorList>
            <person name="Jaillon O."/>
            <person name="Aury J.-M."/>
            <person name="Brunet F."/>
            <person name="Petit J.-L."/>
            <person name="Stange-Thomann N."/>
            <person name="Mauceli E."/>
            <person name="Bouneau L."/>
            <person name="Fischer C."/>
            <person name="Ozouf-Costaz C."/>
            <person name="Bernot A."/>
            <person name="Nicaud S."/>
            <person name="Jaffe D."/>
            <person name="Fisher S."/>
            <person name="Lutfalla G."/>
            <person name="Dossat C."/>
            <person name="Segurens B."/>
            <person name="Dasilva C."/>
            <person name="Salanoubat M."/>
            <person name="Levy M."/>
            <person name="Boudet N."/>
            <person name="Castellano S."/>
            <person name="Anthouard V."/>
            <person name="Jubin C."/>
            <person name="Castelli V."/>
            <person name="Katinka M."/>
            <person name="Vacherie B."/>
            <person name="Biemont C."/>
            <person name="Skalli Z."/>
            <person name="Cattolico L."/>
            <person name="Poulain J."/>
            <person name="De Berardinis V."/>
            <person name="Cruaud C."/>
            <person name="Duprat S."/>
            <person name="Brottier P."/>
            <person name="Coutanceau J.-P."/>
            <person name="Gouzy J."/>
            <person name="Parra G."/>
            <person name="Lardier G."/>
            <person name="Chapple C."/>
            <person name="McKernan K.J."/>
            <person name="McEwan P."/>
            <person name="Bosak S."/>
            <person name="Kellis M."/>
            <person name="Volff J.-N."/>
            <person name="Guigo R."/>
            <person name="Zody M.C."/>
            <person name="Mesirov J."/>
            <person name="Lindblad-Toh K."/>
            <person name="Birren B."/>
            <person name="Nusbaum C."/>
            <person name="Kahn D."/>
            <person name="Robinson-Rechavi M."/>
            <person name="Laudet V."/>
            <person name="Schachter V."/>
            <person name="Quetier F."/>
            <person name="Saurin W."/>
            <person name="Scarpelli C."/>
            <person name="Wincker P."/>
            <person name="Lander E.S."/>
            <person name="Weissenbach J."/>
            <person name="Roest Crollius H."/>
        </authorList>
    </citation>
    <scope>NUCLEOTIDE SEQUENCE [LARGE SCALE GENOMIC DNA]</scope>
</reference>